<dbReference type="SUPFAM" id="SSF56024">
    <property type="entry name" value="Phospholipase D/nuclease"/>
    <property type="match status" value="1"/>
</dbReference>
<evidence type="ECO:0000256" key="6">
    <source>
        <dbReference type="ARBA" id="ARBA00043167"/>
    </source>
</evidence>
<sequence length="294" mass="33725">MDWRKAQFVVLSTATVIVATQIVKKAYNYFFKPRNEPAISVDDMCEVTQNLRNRDINDVIVFSNDATQHAIRVPPTKDILICESRDLNCYKLLTYINATRETLDVCMYLITSKEISEAIIRLGQRHVIIRIVVDSDTAFKPPSQIKKLKEYSFIQVQPSKKTVLMHHKFCIVDGPKAIHRKKLLKAQAEKLNSHAKDPKKPVKIPPKVKVTGFVMSGSLNWSSHAMVSNHESVIVTSHPKIVDKFETEFSSLWVDNDPINMIKKYHMCQCKICVKNIHEVNELNKNCANDQYKT</sequence>
<evidence type="ECO:0000256" key="1">
    <source>
        <dbReference type="ARBA" id="ARBA00022801"/>
    </source>
</evidence>
<keyword evidence="3" id="KW-0443">Lipid metabolism</keyword>
<protein>
    <recommendedName>
        <fullName evidence="5">Mitochondrial cardiolipin hydrolase</fullName>
    </recommendedName>
    <alternativeName>
        <fullName evidence="6">Mitochondrial phospholipase</fullName>
    </alternativeName>
</protein>
<dbReference type="AlphaFoldDB" id="A0A2H1VQF1"/>
<dbReference type="InterPro" id="IPR025202">
    <property type="entry name" value="PLD-like_dom"/>
</dbReference>
<dbReference type="PANTHER" id="PTHR43856:SF1">
    <property type="entry name" value="MITOCHONDRIAL CARDIOLIPIN HYDROLASE"/>
    <property type="match status" value="1"/>
</dbReference>
<keyword evidence="2" id="KW-0442">Lipid degradation</keyword>
<comment type="similarity">
    <text evidence="4">Belongs to the phospholipase D family. MitoPLD/Zucchini subfamily.</text>
</comment>
<dbReference type="Gene3D" id="3.30.870.10">
    <property type="entry name" value="Endonuclease Chain A"/>
    <property type="match status" value="1"/>
</dbReference>
<dbReference type="PANTHER" id="PTHR43856">
    <property type="entry name" value="CARDIOLIPIN HYDROLASE"/>
    <property type="match status" value="1"/>
</dbReference>
<dbReference type="InterPro" id="IPR051406">
    <property type="entry name" value="PLD_domain"/>
</dbReference>
<name>A0A2H1VQF1_SPOFR</name>
<keyword evidence="1" id="KW-0378">Hydrolase</keyword>
<evidence type="ECO:0000256" key="4">
    <source>
        <dbReference type="ARBA" id="ARBA00038012"/>
    </source>
</evidence>
<evidence type="ECO:0000256" key="3">
    <source>
        <dbReference type="ARBA" id="ARBA00023098"/>
    </source>
</evidence>
<reference evidence="8" key="1">
    <citation type="submission" date="2016-07" db="EMBL/GenBank/DDBJ databases">
        <authorList>
            <person name="Bretaudeau A."/>
        </authorList>
    </citation>
    <scope>NUCLEOTIDE SEQUENCE</scope>
    <source>
        <strain evidence="8">Rice</strain>
        <tissue evidence="8">Whole body</tissue>
    </source>
</reference>
<accession>A0A2H1VQF1</accession>
<evidence type="ECO:0000313" key="8">
    <source>
        <dbReference type="EMBL" id="SOQ43028.1"/>
    </source>
</evidence>
<feature type="domain" description="Phospholipase D-like" evidence="7">
    <location>
        <begin position="92"/>
        <end position="253"/>
    </location>
</feature>
<gene>
    <name evidence="8" type="ORF">SFRICE_023404</name>
</gene>
<dbReference type="GO" id="GO:0016891">
    <property type="term" value="F:RNA endonuclease activity producing 5'-phosphomonoesters, hydrolytic mechanism"/>
    <property type="evidence" value="ECO:0007669"/>
    <property type="project" value="TreeGrafter"/>
</dbReference>
<dbReference type="GO" id="GO:0016042">
    <property type="term" value="P:lipid catabolic process"/>
    <property type="evidence" value="ECO:0007669"/>
    <property type="project" value="UniProtKB-KW"/>
</dbReference>
<evidence type="ECO:0000256" key="5">
    <source>
        <dbReference type="ARBA" id="ARBA00040549"/>
    </source>
</evidence>
<evidence type="ECO:0000259" key="7">
    <source>
        <dbReference type="Pfam" id="PF13091"/>
    </source>
</evidence>
<dbReference type="Pfam" id="PF13091">
    <property type="entry name" value="PLDc_2"/>
    <property type="match status" value="1"/>
</dbReference>
<evidence type="ECO:0000256" key="2">
    <source>
        <dbReference type="ARBA" id="ARBA00022963"/>
    </source>
</evidence>
<dbReference type="EMBL" id="ODYU01003806">
    <property type="protein sequence ID" value="SOQ43028.1"/>
    <property type="molecule type" value="Genomic_DNA"/>
</dbReference>
<organism evidence="8">
    <name type="scientific">Spodoptera frugiperda</name>
    <name type="common">Fall armyworm</name>
    <dbReference type="NCBI Taxonomy" id="7108"/>
    <lineage>
        <taxon>Eukaryota</taxon>
        <taxon>Metazoa</taxon>
        <taxon>Ecdysozoa</taxon>
        <taxon>Arthropoda</taxon>
        <taxon>Hexapoda</taxon>
        <taxon>Insecta</taxon>
        <taxon>Pterygota</taxon>
        <taxon>Neoptera</taxon>
        <taxon>Endopterygota</taxon>
        <taxon>Lepidoptera</taxon>
        <taxon>Glossata</taxon>
        <taxon>Ditrysia</taxon>
        <taxon>Noctuoidea</taxon>
        <taxon>Noctuidae</taxon>
        <taxon>Amphipyrinae</taxon>
        <taxon>Spodoptera</taxon>
    </lineage>
</organism>
<proteinExistence type="inferred from homology"/>